<reference evidence="1 2" key="1">
    <citation type="journal article" date="2022" name="Hortic Res">
        <title>A haplotype resolved chromosomal level avocado genome allows analysis of novel avocado genes.</title>
        <authorList>
            <person name="Nath O."/>
            <person name="Fletcher S.J."/>
            <person name="Hayward A."/>
            <person name="Shaw L.M."/>
            <person name="Masouleh A.K."/>
            <person name="Furtado A."/>
            <person name="Henry R.J."/>
            <person name="Mitter N."/>
        </authorList>
    </citation>
    <scope>NUCLEOTIDE SEQUENCE [LARGE SCALE GENOMIC DNA]</scope>
    <source>
        <strain evidence="2">cv. Hass</strain>
    </source>
</reference>
<keyword evidence="2" id="KW-1185">Reference proteome</keyword>
<evidence type="ECO:0000313" key="1">
    <source>
        <dbReference type="EMBL" id="KAJ8617308.1"/>
    </source>
</evidence>
<dbReference type="EMBL" id="CM056812">
    <property type="protein sequence ID" value="KAJ8617308.1"/>
    <property type="molecule type" value="Genomic_DNA"/>
</dbReference>
<protein>
    <submittedName>
        <fullName evidence="1">Uncharacterized protein</fullName>
    </submittedName>
</protein>
<sequence>MAQRRNSGDGDRARMDGGWWTVMDRPDSLLFLATTAAVASLFSDDAGRTATEDGSVRRWLRRQCGQRQNPSASCLLQLLRGQIKNGSTGQDLSFNPS</sequence>
<evidence type="ECO:0000313" key="2">
    <source>
        <dbReference type="Proteomes" id="UP001234297"/>
    </source>
</evidence>
<dbReference type="Proteomes" id="UP001234297">
    <property type="component" value="Chromosome 4"/>
</dbReference>
<comment type="caution">
    <text evidence="1">The sequence shown here is derived from an EMBL/GenBank/DDBJ whole genome shotgun (WGS) entry which is preliminary data.</text>
</comment>
<gene>
    <name evidence="1" type="ORF">MRB53_013494</name>
</gene>
<accession>A0ACC2K8S0</accession>
<name>A0ACC2K8S0_PERAE</name>
<proteinExistence type="predicted"/>
<organism evidence="1 2">
    <name type="scientific">Persea americana</name>
    <name type="common">Avocado</name>
    <dbReference type="NCBI Taxonomy" id="3435"/>
    <lineage>
        <taxon>Eukaryota</taxon>
        <taxon>Viridiplantae</taxon>
        <taxon>Streptophyta</taxon>
        <taxon>Embryophyta</taxon>
        <taxon>Tracheophyta</taxon>
        <taxon>Spermatophyta</taxon>
        <taxon>Magnoliopsida</taxon>
        <taxon>Magnoliidae</taxon>
        <taxon>Laurales</taxon>
        <taxon>Lauraceae</taxon>
        <taxon>Persea</taxon>
    </lineage>
</organism>